<dbReference type="InterPro" id="IPR043380">
    <property type="entry name" value="Gcl-like"/>
</dbReference>
<feature type="compositionally biased region" description="Low complexity" evidence="2">
    <location>
        <begin position="585"/>
        <end position="613"/>
    </location>
</feature>
<dbReference type="InterPro" id="IPR000210">
    <property type="entry name" value="BTB/POZ_dom"/>
</dbReference>
<dbReference type="GO" id="GO:0007281">
    <property type="term" value="P:germ cell development"/>
    <property type="evidence" value="ECO:0007669"/>
    <property type="project" value="InterPro"/>
</dbReference>
<dbReference type="AlphaFoldDB" id="A0A8D8RUJ0"/>
<proteinExistence type="predicted"/>
<dbReference type="SUPFAM" id="SSF54695">
    <property type="entry name" value="POZ domain"/>
    <property type="match status" value="1"/>
</dbReference>
<evidence type="ECO:0000313" key="4">
    <source>
        <dbReference type="EMBL" id="CAG6657953.1"/>
    </source>
</evidence>
<feature type="region of interest" description="Disordered" evidence="2">
    <location>
        <begin position="536"/>
        <end position="674"/>
    </location>
</feature>
<dbReference type="Gene3D" id="3.30.710.10">
    <property type="entry name" value="Potassium Channel Kv1.1, Chain A"/>
    <property type="match status" value="1"/>
</dbReference>
<feature type="compositionally biased region" description="Polar residues" evidence="2">
    <location>
        <begin position="655"/>
        <end position="666"/>
    </location>
</feature>
<feature type="domain" description="BTB" evidence="3">
    <location>
        <begin position="54"/>
        <end position="124"/>
    </location>
</feature>
<dbReference type="PANTHER" id="PTHR23231">
    <property type="entry name" value="GERM CELL-LESS PROTEIN"/>
    <property type="match status" value="1"/>
</dbReference>
<sequence length="709" mass="80098">MGANQSSLLSPVSDYIRRKRRKLESESESNVPSPKKFCPEDTIYEQCFLKGVGHDIVVKIFDKEWKLHKESLIKSPYFASMFSGSWNESTKSEIEIKIPNPKITETSINIVLGSLYHPNVSFEEEDIFSVIAAATLFQLDELVNRCEDILLKSISCDNVLLYYEVAQQYSLQKVQKGSLSFLLINLVLFYISKPQHLRSIDCDLMQQLISSPKLVTSSPLNVYRVLRLWLYLKLQPTLPEQTSKPSSSSEELVATARNYFQHKPKSPSFLCSCQGAPFVKVFESIELFPLISARSSIVEIQEDNILPQSWLTSVYAKVCPIVADMMHPTIQMAKPMTFFENYAVHIRETQLNKHGVKWSTVLPRDEICTPRNRSSWLTWTLHSYGLVTDWKFTGSSLKVMFTPNSLYEGNIFSDNDIKYVPLYCRFTIYALGASHQELSSVSKSATSVLEKFRHEDLLSFCREDFPMDDEQVTLYILSLQVFVVHRVILYKLMRDNLCDRTTELPSCDQPDEVNPTSLQVVVRRVVTGRLNNVASLMNDADPVLPPAPPPPNQREIEPQDNRQDNDEEDSHNEDSDVDVEGDYFTDSSSDSSSSSDDSTDSSDSSSSSSSSSSEPHDHNRVLPRLPTPPRYPAEINDPAPVYHPSPSPFIFNSPRFPSSASAQDTCPSDGKLATGQQGCAELRRGADDLEEDSLVRIVIPKNIHTDTCY</sequence>
<evidence type="ECO:0000259" key="3">
    <source>
        <dbReference type="PROSITE" id="PS50097"/>
    </source>
</evidence>
<dbReference type="InterPro" id="IPR011333">
    <property type="entry name" value="SKP1/BTB/POZ_sf"/>
</dbReference>
<evidence type="ECO:0000256" key="1">
    <source>
        <dbReference type="ARBA" id="ARBA00022473"/>
    </source>
</evidence>
<dbReference type="SMART" id="SM00225">
    <property type="entry name" value="BTB"/>
    <property type="match status" value="1"/>
</dbReference>
<protein>
    <submittedName>
        <fullName evidence="4">Protein germ cell-less</fullName>
    </submittedName>
</protein>
<dbReference type="PROSITE" id="PS50097">
    <property type="entry name" value="BTB"/>
    <property type="match status" value="1"/>
</dbReference>
<feature type="compositionally biased region" description="Pro residues" evidence="2">
    <location>
        <begin position="543"/>
        <end position="552"/>
    </location>
</feature>
<evidence type="ECO:0000256" key="2">
    <source>
        <dbReference type="SAM" id="MobiDB-lite"/>
    </source>
</evidence>
<reference evidence="4" key="1">
    <citation type="submission" date="2021-05" db="EMBL/GenBank/DDBJ databases">
        <authorList>
            <person name="Alioto T."/>
            <person name="Alioto T."/>
            <person name="Gomez Garrido J."/>
        </authorList>
    </citation>
    <scope>NUCLEOTIDE SEQUENCE</scope>
</reference>
<dbReference type="Pfam" id="PF00651">
    <property type="entry name" value="BTB"/>
    <property type="match status" value="1"/>
</dbReference>
<feature type="compositionally biased region" description="Acidic residues" evidence="2">
    <location>
        <begin position="565"/>
        <end position="583"/>
    </location>
</feature>
<dbReference type="PANTHER" id="PTHR23231:SF17">
    <property type="entry name" value="BTB DOMAIN-CONTAINING PROTEIN"/>
    <property type="match status" value="1"/>
</dbReference>
<organism evidence="4">
    <name type="scientific">Cacopsylla melanoneura</name>
    <dbReference type="NCBI Taxonomy" id="428564"/>
    <lineage>
        <taxon>Eukaryota</taxon>
        <taxon>Metazoa</taxon>
        <taxon>Ecdysozoa</taxon>
        <taxon>Arthropoda</taxon>
        <taxon>Hexapoda</taxon>
        <taxon>Insecta</taxon>
        <taxon>Pterygota</taxon>
        <taxon>Neoptera</taxon>
        <taxon>Paraneoptera</taxon>
        <taxon>Hemiptera</taxon>
        <taxon>Sternorrhyncha</taxon>
        <taxon>Psylloidea</taxon>
        <taxon>Psyllidae</taxon>
        <taxon>Psyllinae</taxon>
        <taxon>Cacopsylla</taxon>
    </lineage>
</organism>
<accession>A0A8D8RUJ0</accession>
<dbReference type="EMBL" id="HBUF01190178">
    <property type="protein sequence ID" value="CAG6657953.1"/>
    <property type="molecule type" value="Transcribed_RNA"/>
</dbReference>
<name>A0A8D8RUJ0_9HEMI</name>
<feature type="compositionally biased region" description="Basic and acidic residues" evidence="2">
    <location>
        <begin position="554"/>
        <end position="564"/>
    </location>
</feature>
<keyword evidence="1" id="KW-0217">Developmental protein</keyword>